<evidence type="ECO:0000313" key="5">
    <source>
        <dbReference type="Proteomes" id="UP000679691"/>
    </source>
</evidence>
<keyword evidence="5" id="KW-1185">Reference proteome</keyword>
<dbReference type="RefSeq" id="WP_353547958.1">
    <property type="nucleotide sequence ID" value="NZ_JAGKSB010000018.1"/>
</dbReference>
<evidence type="ECO:0000313" key="4">
    <source>
        <dbReference type="EMBL" id="MBP3944444.1"/>
    </source>
</evidence>
<accession>A0A8T4HCD6</accession>
<name>A0A8T4HCD6_9SPHI</name>
<evidence type="ECO:0000256" key="2">
    <source>
        <dbReference type="ARBA" id="ARBA00022723"/>
    </source>
</evidence>
<dbReference type="SUPFAM" id="SSF56529">
    <property type="entry name" value="FAH"/>
    <property type="match status" value="1"/>
</dbReference>
<comment type="similarity">
    <text evidence="1">Belongs to the FAH family.</text>
</comment>
<dbReference type="EMBL" id="JAGKSB010000018">
    <property type="protein sequence ID" value="MBP3944444.1"/>
    <property type="molecule type" value="Genomic_DNA"/>
</dbReference>
<gene>
    <name evidence="4" type="ORF">J5U18_12925</name>
</gene>
<reference evidence="4" key="1">
    <citation type="submission" date="2021-03" db="EMBL/GenBank/DDBJ databases">
        <authorList>
            <person name="Lu T."/>
            <person name="Wang Q."/>
            <person name="Han X."/>
        </authorList>
    </citation>
    <scope>NUCLEOTIDE SEQUENCE</scope>
    <source>
        <strain evidence="4">WQ 2009</strain>
    </source>
</reference>
<sequence length="286" mass="31329">MKLFRYGEKGAEKPGVLLQDKHFDISTFGEDFTNNFIATGGLSRLAEFLAKDQQHLKEIPAGARLGTPLANPSKIVCAGLNYTDHVAETGFTQEAEPILFMKAISALNGPYDGVTIPKGSLETDWETELALVIAKEGTNITRAEVADYIAGYVLINDISERAYMKKRGGTWDKGKGCNTFAPVGPYFVTKDEISDVNNLNIWLKLNGKLMQAGNTKNFIYDIDTLLPYISEFFGLFPGDIISTGSPAGTGIGQHPPRFLRDGDIIEYGIDGLGEGRQLFTAYENLK</sequence>
<dbReference type="Pfam" id="PF01557">
    <property type="entry name" value="FAA_hydrolase"/>
    <property type="match status" value="1"/>
</dbReference>
<dbReference type="InterPro" id="IPR011234">
    <property type="entry name" value="Fumarylacetoacetase-like_C"/>
</dbReference>
<evidence type="ECO:0000256" key="1">
    <source>
        <dbReference type="ARBA" id="ARBA00010211"/>
    </source>
</evidence>
<keyword evidence="4" id="KW-0378">Hydrolase</keyword>
<proteinExistence type="inferred from homology"/>
<dbReference type="Proteomes" id="UP000679691">
    <property type="component" value="Unassembled WGS sequence"/>
</dbReference>
<dbReference type="GO" id="GO:0046872">
    <property type="term" value="F:metal ion binding"/>
    <property type="evidence" value="ECO:0007669"/>
    <property type="project" value="UniProtKB-KW"/>
</dbReference>
<evidence type="ECO:0000259" key="3">
    <source>
        <dbReference type="Pfam" id="PF01557"/>
    </source>
</evidence>
<dbReference type="AlphaFoldDB" id="A0A8T4HCD6"/>
<organism evidence="4 5">
    <name type="scientific">Rhinopithecimicrobium faecis</name>
    <dbReference type="NCBI Taxonomy" id="2820698"/>
    <lineage>
        <taxon>Bacteria</taxon>
        <taxon>Pseudomonadati</taxon>
        <taxon>Bacteroidota</taxon>
        <taxon>Sphingobacteriia</taxon>
        <taxon>Sphingobacteriales</taxon>
        <taxon>Sphingobacteriaceae</taxon>
        <taxon>Rhinopithecimicrobium</taxon>
    </lineage>
</organism>
<dbReference type="InterPro" id="IPR051121">
    <property type="entry name" value="FAH"/>
</dbReference>
<feature type="domain" description="Fumarylacetoacetase-like C-terminal" evidence="3">
    <location>
        <begin position="74"/>
        <end position="275"/>
    </location>
</feature>
<dbReference type="Gene3D" id="3.90.850.10">
    <property type="entry name" value="Fumarylacetoacetase-like, C-terminal domain"/>
    <property type="match status" value="1"/>
</dbReference>
<dbReference type="PANTHER" id="PTHR42796">
    <property type="entry name" value="FUMARYLACETOACETATE HYDROLASE DOMAIN-CONTAINING PROTEIN 2A-RELATED"/>
    <property type="match status" value="1"/>
</dbReference>
<dbReference type="GO" id="GO:0016787">
    <property type="term" value="F:hydrolase activity"/>
    <property type="evidence" value="ECO:0007669"/>
    <property type="project" value="UniProtKB-KW"/>
</dbReference>
<comment type="caution">
    <text evidence="4">The sequence shown here is derived from an EMBL/GenBank/DDBJ whole genome shotgun (WGS) entry which is preliminary data.</text>
</comment>
<dbReference type="InterPro" id="IPR036663">
    <property type="entry name" value="Fumarylacetoacetase_C_sf"/>
</dbReference>
<keyword evidence="2" id="KW-0479">Metal-binding</keyword>
<protein>
    <submittedName>
        <fullName evidence="4">Fumarylacetoacetate hydrolase family protein</fullName>
    </submittedName>
</protein>
<dbReference type="PANTHER" id="PTHR42796:SF4">
    <property type="entry name" value="FUMARYLACETOACETATE HYDROLASE DOMAIN-CONTAINING PROTEIN 2A"/>
    <property type="match status" value="1"/>
</dbReference>
<dbReference type="GO" id="GO:0044281">
    <property type="term" value="P:small molecule metabolic process"/>
    <property type="evidence" value="ECO:0007669"/>
    <property type="project" value="UniProtKB-ARBA"/>
</dbReference>